<name>A0A1M6RLM2_XYLRU</name>
<dbReference type="EMBL" id="FRBD01000002">
    <property type="protein sequence ID" value="SHK33355.1"/>
    <property type="molecule type" value="Genomic_DNA"/>
</dbReference>
<proteinExistence type="predicted"/>
<organism evidence="1 2">
    <name type="scientific">Xylanibacter ruminicola</name>
    <name type="common">Prevotella ruminicola</name>
    <dbReference type="NCBI Taxonomy" id="839"/>
    <lineage>
        <taxon>Bacteria</taxon>
        <taxon>Pseudomonadati</taxon>
        <taxon>Bacteroidota</taxon>
        <taxon>Bacteroidia</taxon>
        <taxon>Bacteroidales</taxon>
        <taxon>Prevotellaceae</taxon>
        <taxon>Xylanibacter</taxon>
    </lineage>
</organism>
<gene>
    <name evidence="1" type="ORF">SAMN05216463_10216</name>
</gene>
<dbReference type="Proteomes" id="UP000184130">
    <property type="component" value="Unassembled WGS sequence"/>
</dbReference>
<evidence type="ECO:0008006" key="3">
    <source>
        <dbReference type="Google" id="ProtNLM"/>
    </source>
</evidence>
<reference evidence="1 2" key="1">
    <citation type="submission" date="2016-11" db="EMBL/GenBank/DDBJ databases">
        <authorList>
            <person name="Jaros S."/>
            <person name="Januszkiewicz K."/>
            <person name="Wedrychowicz H."/>
        </authorList>
    </citation>
    <scope>NUCLEOTIDE SEQUENCE [LARGE SCALE GENOMIC DNA]</scope>
    <source>
        <strain evidence="1 2">KHT3</strain>
    </source>
</reference>
<dbReference type="PROSITE" id="PS51257">
    <property type="entry name" value="PROKAR_LIPOPROTEIN"/>
    <property type="match status" value="1"/>
</dbReference>
<dbReference type="AlphaFoldDB" id="A0A1M6RLM2"/>
<evidence type="ECO:0000313" key="2">
    <source>
        <dbReference type="Proteomes" id="UP000184130"/>
    </source>
</evidence>
<accession>A0A1M6RLM2</accession>
<sequence>MLFAKKKIIFAQISLVMAIACQIIIYKSYSDRGAFMFKETWKTSDVDEAELKEGETIPNWPYTGAPVVDYYDGYRLDLTYEGKSFSINAGDEVMLALGSGPEDYGVICTIQECIKLLEPTDEEDYIDDDGRYDAWT</sequence>
<protein>
    <recommendedName>
        <fullName evidence="3">Lipoprotein</fullName>
    </recommendedName>
</protein>
<evidence type="ECO:0000313" key="1">
    <source>
        <dbReference type="EMBL" id="SHK33355.1"/>
    </source>
</evidence>